<dbReference type="PROSITE" id="PS50164">
    <property type="entry name" value="GIY_YIG"/>
    <property type="match status" value="1"/>
</dbReference>
<dbReference type="InterPro" id="IPR000305">
    <property type="entry name" value="GIY-YIG_endonuc"/>
</dbReference>
<evidence type="ECO:0000259" key="2">
    <source>
        <dbReference type="PROSITE" id="PS50164"/>
    </source>
</evidence>
<comment type="similarity">
    <text evidence="1">Belongs to the UPF0213 family.</text>
</comment>
<comment type="caution">
    <text evidence="3">The sequence shown here is derived from an EMBL/GenBank/DDBJ whole genome shotgun (WGS) entry which is preliminary data.</text>
</comment>
<organism evidence="3 4">
    <name type="scientific">Poritiphilus flavus</name>
    <dbReference type="NCBI Taxonomy" id="2697053"/>
    <lineage>
        <taxon>Bacteria</taxon>
        <taxon>Pseudomonadati</taxon>
        <taxon>Bacteroidota</taxon>
        <taxon>Flavobacteriia</taxon>
        <taxon>Flavobacteriales</taxon>
        <taxon>Flavobacteriaceae</taxon>
        <taxon>Poritiphilus</taxon>
    </lineage>
</organism>
<name>A0A6L9E9T2_9FLAO</name>
<dbReference type="Gene3D" id="3.40.1440.10">
    <property type="entry name" value="GIY-YIG endonuclease"/>
    <property type="match status" value="1"/>
</dbReference>
<reference evidence="3 4" key="1">
    <citation type="submission" date="2020-01" db="EMBL/GenBank/DDBJ databases">
        <title>Bacteria diversity of Porities sp.</title>
        <authorList>
            <person name="Wang G."/>
        </authorList>
    </citation>
    <scope>NUCLEOTIDE SEQUENCE [LARGE SCALE GENOMIC DNA]</scope>
    <source>
        <strain evidence="3 4">R33</strain>
    </source>
</reference>
<dbReference type="PANTHER" id="PTHR34477">
    <property type="entry name" value="UPF0213 PROTEIN YHBQ"/>
    <property type="match status" value="1"/>
</dbReference>
<dbReference type="InterPro" id="IPR050190">
    <property type="entry name" value="UPF0213_domain"/>
</dbReference>
<accession>A0A6L9E9T2</accession>
<dbReference type="SUPFAM" id="SSF82771">
    <property type="entry name" value="GIY-YIG endonuclease"/>
    <property type="match status" value="1"/>
</dbReference>
<dbReference type="AlphaFoldDB" id="A0A6L9E9T2"/>
<evidence type="ECO:0000313" key="4">
    <source>
        <dbReference type="Proteomes" id="UP000475249"/>
    </source>
</evidence>
<dbReference type="RefSeq" id="WP_161434444.1">
    <property type="nucleotide sequence ID" value="NZ_WXYO01000002.1"/>
</dbReference>
<protein>
    <submittedName>
        <fullName evidence="3">GIY-YIG nuclease family protein</fullName>
    </submittedName>
</protein>
<evidence type="ECO:0000256" key="1">
    <source>
        <dbReference type="ARBA" id="ARBA00007435"/>
    </source>
</evidence>
<dbReference type="CDD" id="cd10456">
    <property type="entry name" value="GIY-YIG_UPF0213"/>
    <property type="match status" value="1"/>
</dbReference>
<dbReference type="PANTHER" id="PTHR34477:SF1">
    <property type="entry name" value="UPF0213 PROTEIN YHBQ"/>
    <property type="match status" value="1"/>
</dbReference>
<evidence type="ECO:0000313" key="3">
    <source>
        <dbReference type="EMBL" id="NAS11413.1"/>
    </source>
</evidence>
<feature type="domain" description="GIY-YIG" evidence="2">
    <location>
        <begin position="2"/>
        <end position="79"/>
    </location>
</feature>
<gene>
    <name evidence="3" type="ORF">GTQ38_05335</name>
</gene>
<keyword evidence="4" id="KW-1185">Reference proteome</keyword>
<dbReference type="Proteomes" id="UP000475249">
    <property type="component" value="Unassembled WGS sequence"/>
</dbReference>
<dbReference type="Pfam" id="PF01541">
    <property type="entry name" value="GIY-YIG"/>
    <property type="match status" value="1"/>
</dbReference>
<dbReference type="EMBL" id="WXYO01000002">
    <property type="protein sequence ID" value="NAS11413.1"/>
    <property type="molecule type" value="Genomic_DNA"/>
</dbReference>
<dbReference type="InterPro" id="IPR035901">
    <property type="entry name" value="GIY-YIG_endonuc_sf"/>
</dbReference>
<sequence length="106" mass="12469">MKQYYIYILECADGLSYTGVTNDINRRLKEHEAGLNQSCFTYKRRPVTLLFSQEFNNIDQAISFEKKLKKWSSQKKKALAHEDFDLLQTLAECRNVSHSDFKPEDE</sequence>
<proteinExistence type="inferred from homology"/>